<evidence type="ECO:0000313" key="6">
    <source>
        <dbReference type="Proteomes" id="UP000504607"/>
    </source>
</evidence>
<evidence type="ECO:0000313" key="7">
    <source>
        <dbReference type="RefSeq" id="XP_010915628.1"/>
    </source>
</evidence>
<dbReference type="PROSITE" id="PS50888">
    <property type="entry name" value="BHLH"/>
    <property type="match status" value="1"/>
</dbReference>
<dbReference type="OrthoDB" id="71302at2759"/>
<dbReference type="SMART" id="SM00353">
    <property type="entry name" value="HLH"/>
    <property type="match status" value="1"/>
</dbReference>
<protein>
    <submittedName>
        <fullName evidence="7">Transcription factor bHLH30</fullName>
    </submittedName>
</protein>
<sequence>MSSIPLGDYGVLRGFCEAPGFAAGASATLVLDGERGELVRTPAQVGKKGKGGVLDAKVAMALKSHSEAERRRRQRINGHLATLRSMIPCTDKLDKAALLAEVIDHVKRLKSSAMEICKGCTLPSDVDEVRVEVEGDEMNSGSFIIRASLCCDDRPDLLTDIRQTLQTLQLKTIRAEISTLGGRVKNVVVMMCEGTASDIEKNLYTSSVHQALKSILDRVNSSVDLLPRTAFSNKRRRISLYESSCSSS</sequence>
<keyword evidence="6" id="KW-1185">Reference proteome</keyword>
<keyword evidence="4" id="KW-0804">Transcription</keyword>
<organism evidence="6 7">
    <name type="scientific">Elaeis guineensis var. tenera</name>
    <name type="common">Oil palm</name>
    <dbReference type="NCBI Taxonomy" id="51953"/>
    <lineage>
        <taxon>Eukaryota</taxon>
        <taxon>Viridiplantae</taxon>
        <taxon>Streptophyta</taxon>
        <taxon>Embryophyta</taxon>
        <taxon>Tracheophyta</taxon>
        <taxon>Spermatophyta</taxon>
        <taxon>Magnoliopsida</taxon>
        <taxon>Liliopsida</taxon>
        <taxon>Arecaceae</taxon>
        <taxon>Arecoideae</taxon>
        <taxon>Cocoseae</taxon>
        <taxon>Elaeidinae</taxon>
        <taxon>Elaeis</taxon>
    </lineage>
</organism>
<dbReference type="RefSeq" id="XP_010915628.1">
    <property type="nucleotide sequence ID" value="XM_010917326.3"/>
</dbReference>
<keyword evidence="2" id="KW-0805">Transcription regulation</keyword>
<dbReference type="GO" id="GO:0046983">
    <property type="term" value="F:protein dimerization activity"/>
    <property type="evidence" value="ECO:0007669"/>
    <property type="project" value="InterPro"/>
</dbReference>
<dbReference type="PANTHER" id="PTHR45844">
    <property type="entry name" value="TRANSCRIPTION FACTOR BHLH30"/>
    <property type="match status" value="1"/>
</dbReference>
<feature type="domain" description="BHLH" evidence="5">
    <location>
        <begin position="60"/>
        <end position="109"/>
    </location>
</feature>
<gene>
    <name evidence="7" type="primary">LOC105040678</name>
</gene>
<dbReference type="FunCoup" id="A0A6I9QUR2">
    <property type="interactions" value="124"/>
</dbReference>
<dbReference type="InterPro" id="IPR036638">
    <property type="entry name" value="HLH_DNA-bd_sf"/>
</dbReference>
<accession>A0A6I9QUR2</accession>
<dbReference type="GO" id="GO:0003700">
    <property type="term" value="F:DNA-binding transcription factor activity"/>
    <property type="evidence" value="ECO:0007669"/>
    <property type="project" value="InterPro"/>
</dbReference>
<reference evidence="7" key="1">
    <citation type="submission" date="2025-08" db="UniProtKB">
        <authorList>
            <consortium name="RefSeq"/>
        </authorList>
    </citation>
    <scope>IDENTIFICATION</scope>
</reference>
<dbReference type="Pfam" id="PF00010">
    <property type="entry name" value="HLH"/>
    <property type="match status" value="1"/>
</dbReference>
<proteinExistence type="inferred from homology"/>
<evidence type="ECO:0000259" key="5">
    <source>
        <dbReference type="PROSITE" id="PS50888"/>
    </source>
</evidence>
<dbReference type="PANTHER" id="PTHR45844:SF9">
    <property type="entry name" value="OS09G0463900 PROTEIN"/>
    <property type="match status" value="1"/>
</dbReference>
<dbReference type="AlphaFoldDB" id="A0A6I9QUR2"/>
<dbReference type="Proteomes" id="UP000504607">
    <property type="component" value="Chromosome 3"/>
</dbReference>
<dbReference type="InParanoid" id="A0A6I9QUR2"/>
<evidence type="ECO:0000256" key="3">
    <source>
        <dbReference type="ARBA" id="ARBA00023125"/>
    </source>
</evidence>
<evidence type="ECO:0000256" key="4">
    <source>
        <dbReference type="ARBA" id="ARBA00023163"/>
    </source>
</evidence>
<dbReference type="InterPro" id="IPR011598">
    <property type="entry name" value="bHLH_dom"/>
</dbReference>
<comment type="similarity">
    <text evidence="1">Belongs to the bHLH protein family.</text>
</comment>
<dbReference type="CDD" id="cd11455">
    <property type="entry name" value="bHLH_AtAIG1_like"/>
    <property type="match status" value="1"/>
</dbReference>
<dbReference type="GO" id="GO:0003677">
    <property type="term" value="F:DNA binding"/>
    <property type="evidence" value="ECO:0007669"/>
    <property type="project" value="UniProtKB-KW"/>
</dbReference>
<keyword evidence="3" id="KW-0238">DNA-binding</keyword>
<dbReference type="Gene3D" id="4.10.280.10">
    <property type="entry name" value="Helix-loop-helix DNA-binding domain"/>
    <property type="match status" value="1"/>
</dbReference>
<dbReference type="InterPro" id="IPR045847">
    <property type="entry name" value="AIG1-like"/>
</dbReference>
<name>A0A6I9QUR2_ELAGV</name>
<evidence type="ECO:0000256" key="2">
    <source>
        <dbReference type="ARBA" id="ARBA00023015"/>
    </source>
</evidence>
<evidence type="ECO:0000256" key="1">
    <source>
        <dbReference type="ARBA" id="ARBA00005510"/>
    </source>
</evidence>
<dbReference type="SUPFAM" id="SSF47459">
    <property type="entry name" value="HLH, helix-loop-helix DNA-binding domain"/>
    <property type="match status" value="1"/>
</dbReference>